<proteinExistence type="predicted"/>
<feature type="compositionally biased region" description="Basic and acidic residues" evidence="1">
    <location>
        <begin position="337"/>
        <end position="354"/>
    </location>
</feature>
<organism evidence="2">
    <name type="scientific">Chromera velia CCMP2878</name>
    <dbReference type="NCBI Taxonomy" id="1169474"/>
    <lineage>
        <taxon>Eukaryota</taxon>
        <taxon>Sar</taxon>
        <taxon>Alveolata</taxon>
        <taxon>Colpodellida</taxon>
        <taxon>Chromeraceae</taxon>
        <taxon>Chromera</taxon>
    </lineage>
</organism>
<protein>
    <submittedName>
        <fullName evidence="2">Uncharacterized protein</fullName>
    </submittedName>
</protein>
<dbReference type="VEuPathDB" id="CryptoDB:Cvel_3893"/>
<evidence type="ECO:0000256" key="1">
    <source>
        <dbReference type="SAM" id="MobiDB-lite"/>
    </source>
</evidence>
<evidence type="ECO:0000313" key="2">
    <source>
        <dbReference type="EMBL" id="CEM20281.1"/>
    </source>
</evidence>
<name>A0A0G4FXX6_9ALVE</name>
<accession>A0A0G4FXX6</accession>
<gene>
    <name evidence="2" type="ORF">Cvel_3893</name>
</gene>
<dbReference type="AlphaFoldDB" id="A0A0G4FXX6"/>
<sequence>MTESCLALSSHTNEDTLVTALHVCAEERREAATQSVAHFHKAVAEFAQIILAPSKELDEDANPEERRRHVLSLVSACAKREKEWAQSVTSVLKVNCPKISDLFFSAFDGFVAAEKKLVGESAFGLRVEISRETIAEETNVRYLAQSLCERYVAALCARIRSSPEMERSGGACDFFPEGIDLSRHAVLRVSHPMSLLQSPLSDRLLSDLCAALRSRPPLLRSLPFILIDFSPLLSDDSEEALTKLLRAKHQAATEGGRRTSTGGPEGTGVLTHVDGLSAETNVLKGSNGSYSHLQAQGPAEIQYASARSIQSTPLSVDSTLAISASTTASSGSGGGQHADEIPKDSPRPPAERNGDCTSTPESVEVSALAGAREGHMMGRNTHFLRGSLFDSTWREETQPAQWLSCAAKRRLQDLAGSLGMGTTRETRKQNGDGLLDEDIDIG</sequence>
<dbReference type="EMBL" id="CDMZ01000728">
    <property type="protein sequence ID" value="CEM20281.1"/>
    <property type="molecule type" value="Genomic_DNA"/>
</dbReference>
<reference evidence="2" key="1">
    <citation type="submission" date="2014-11" db="EMBL/GenBank/DDBJ databases">
        <authorList>
            <person name="Otto D Thomas"/>
            <person name="Naeem Raeece"/>
        </authorList>
    </citation>
    <scope>NUCLEOTIDE SEQUENCE</scope>
</reference>
<feature type="region of interest" description="Disordered" evidence="1">
    <location>
        <begin position="421"/>
        <end position="442"/>
    </location>
</feature>
<feature type="region of interest" description="Disordered" evidence="1">
    <location>
        <begin position="325"/>
        <end position="361"/>
    </location>
</feature>